<evidence type="ECO:0000313" key="1">
    <source>
        <dbReference type="EMBL" id="CAF1385844.1"/>
    </source>
</evidence>
<dbReference type="EMBL" id="CAJNOT010003473">
    <property type="protein sequence ID" value="CAF1385844.1"/>
    <property type="molecule type" value="Genomic_DNA"/>
</dbReference>
<dbReference type="Proteomes" id="UP000663864">
    <property type="component" value="Unassembled WGS sequence"/>
</dbReference>
<comment type="caution">
    <text evidence="2">The sequence shown here is derived from an EMBL/GenBank/DDBJ whole genome shotgun (WGS) entry which is preliminary data.</text>
</comment>
<evidence type="ECO:0000313" key="2">
    <source>
        <dbReference type="EMBL" id="CAF3949028.1"/>
    </source>
</evidence>
<organism evidence="2 3">
    <name type="scientific">Rotaria sordida</name>
    <dbReference type="NCBI Taxonomy" id="392033"/>
    <lineage>
        <taxon>Eukaryota</taxon>
        <taxon>Metazoa</taxon>
        <taxon>Spiralia</taxon>
        <taxon>Gnathifera</taxon>
        <taxon>Rotifera</taxon>
        <taxon>Eurotatoria</taxon>
        <taxon>Bdelloidea</taxon>
        <taxon>Philodinida</taxon>
        <taxon>Philodinidae</taxon>
        <taxon>Rotaria</taxon>
    </lineage>
</organism>
<name>A0A819KRH5_9BILA</name>
<dbReference type="AlphaFoldDB" id="A0A819KRH5"/>
<dbReference type="EMBL" id="CAJOBD010003448">
    <property type="protein sequence ID" value="CAF3949028.1"/>
    <property type="molecule type" value="Genomic_DNA"/>
</dbReference>
<protein>
    <submittedName>
        <fullName evidence="2">Uncharacterized protein</fullName>
    </submittedName>
</protein>
<accession>A0A819KRH5</accession>
<reference evidence="2" key="1">
    <citation type="submission" date="2021-02" db="EMBL/GenBank/DDBJ databases">
        <authorList>
            <person name="Nowell W R."/>
        </authorList>
    </citation>
    <scope>NUCLEOTIDE SEQUENCE</scope>
</reference>
<gene>
    <name evidence="2" type="ORF">JBS370_LOCUS23426</name>
    <name evidence="1" type="ORF">ZHD862_LOCUS32362</name>
</gene>
<proteinExistence type="predicted"/>
<sequence length="146" mass="16327">MISTPPSTAIHLIDLTSSPSTAIPLIDLTLSPKPVMHSTSDSLIDPRLRFYSTSLYCSQVNHPMNLPLPKWYSTLKRSSMKKKRPITGNQTNGRKFIKPSNGIKLLMKGGKVLSDPIFKSLWHMDNDTKKFAETAGGKTTFYRCSK</sequence>
<dbReference type="Proteomes" id="UP000663836">
    <property type="component" value="Unassembled WGS sequence"/>
</dbReference>
<evidence type="ECO:0000313" key="3">
    <source>
        <dbReference type="Proteomes" id="UP000663836"/>
    </source>
</evidence>